<evidence type="ECO:0000259" key="5">
    <source>
        <dbReference type="PROSITE" id="PS01031"/>
    </source>
</evidence>
<name>A0A150GPB2_GONPE</name>
<feature type="region of interest" description="Disordered" evidence="4">
    <location>
        <begin position="54"/>
        <end position="95"/>
    </location>
</feature>
<reference evidence="7" key="1">
    <citation type="journal article" date="2016" name="Nat. Commun.">
        <title>The Gonium pectorale genome demonstrates co-option of cell cycle regulation during the evolution of multicellularity.</title>
        <authorList>
            <person name="Hanschen E.R."/>
            <person name="Marriage T.N."/>
            <person name="Ferris P.J."/>
            <person name="Hamaji T."/>
            <person name="Toyoda A."/>
            <person name="Fujiyama A."/>
            <person name="Neme R."/>
            <person name="Noguchi H."/>
            <person name="Minakuchi Y."/>
            <person name="Suzuki M."/>
            <person name="Kawai-Toyooka H."/>
            <person name="Smith D.R."/>
            <person name="Sparks H."/>
            <person name="Anderson J."/>
            <person name="Bakaric R."/>
            <person name="Luria V."/>
            <person name="Karger A."/>
            <person name="Kirschner M.W."/>
            <person name="Durand P.M."/>
            <person name="Michod R.E."/>
            <person name="Nozaki H."/>
            <person name="Olson B.J."/>
        </authorList>
    </citation>
    <scope>NUCLEOTIDE SEQUENCE [LARGE SCALE GENOMIC DNA]</scope>
    <source>
        <strain evidence="7">NIES-2863</strain>
    </source>
</reference>
<feature type="compositionally biased region" description="Low complexity" evidence="4">
    <location>
        <begin position="73"/>
        <end position="88"/>
    </location>
</feature>
<dbReference type="Proteomes" id="UP000075714">
    <property type="component" value="Unassembled WGS sequence"/>
</dbReference>
<dbReference type="InterPro" id="IPR008978">
    <property type="entry name" value="HSP20-like_chaperone"/>
</dbReference>
<evidence type="ECO:0000256" key="3">
    <source>
        <dbReference type="RuleBase" id="RU003616"/>
    </source>
</evidence>
<dbReference type="STRING" id="33097.A0A150GPB2"/>
<comment type="similarity">
    <text evidence="2 3">Belongs to the small heat shock protein (HSP20) family.</text>
</comment>
<evidence type="ECO:0000256" key="2">
    <source>
        <dbReference type="PROSITE-ProRule" id="PRU00285"/>
    </source>
</evidence>
<dbReference type="OrthoDB" id="539111at2759"/>
<sequence length="150" mass="16211">MLASEWLREATSSVHPMDIKAFDDRYEIHSDVPGMAEEDVEVEISPDRVLTIAGSRKTARQGPSAPKPSTNEAAGAADDATLAASSDRASTEPAADVAVSYRFRRSFVLPEDAEVEGVAANLQRGVLTVTVPRRVVEKPQPRRVRVKGAK</sequence>
<evidence type="ECO:0000313" key="6">
    <source>
        <dbReference type="EMBL" id="KXZ51679.1"/>
    </source>
</evidence>
<dbReference type="Gene3D" id="2.60.40.790">
    <property type="match status" value="1"/>
</dbReference>
<protein>
    <recommendedName>
        <fullName evidence="5">SHSP domain-containing protein</fullName>
    </recommendedName>
</protein>
<accession>A0A150GPB2</accession>
<dbReference type="SUPFAM" id="SSF49764">
    <property type="entry name" value="HSP20-like chaperones"/>
    <property type="match status" value="1"/>
</dbReference>
<gene>
    <name evidence="6" type="ORF">GPECTOR_11g130</name>
</gene>
<evidence type="ECO:0000313" key="7">
    <source>
        <dbReference type="Proteomes" id="UP000075714"/>
    </source>
</evidence>
<comment type="caution">
    <text evidence="6">The sequence shown here is derived from an EMBL/GenBank/DDBJ whole genome shotgun (WGS) entry which is preliminary data.</text>
</comment>
<dbReference type="InterPro" id="IPR031107">
    <property type="entry name" value="Small_HSP"/>
</dbReference>
<dbReference type="EMBL" id="LSYV01000012">
    <property type="protein sequence ID" value="KXZ51679.1"/>
    <property type="molecule type" value="Genomic_DNA"/>
</dbReference>
<dbReference type="CDD" id="cd06464">
    <property type="entry name" value="ACD_sHsps-like"/>
    <property type="match status" value="1"/>
</dbReference>
<dbReference type="PANTHER" id="PTHR11527">
    <property type="entry name" value="HEAT-SHOCK PROTEIN 20 FAMILY MEMBER"/>
    <property type="match status" value="1"/>
</dbReference>
<evidence type="ECO:0000256" key="4">
    <source>
        <dbReference type="SAM" id="MobiDB-lite"/>
    </source>
</evidence>
<keyword evidence="7" id="KW-1185">Reference proteome</keyword>
<evidence type="ECO:0000256" key="1">
    <source>
        <dbReference type="ARBA" id="ARBA00023016"/>
    </source>
</evidence>
<dbReference type="InterPro" id="IPR002068">
    <property type="entry name" value="A-crystallin/Hsp20_dom"/>
</dbReference>
<organism evidence="6 7">
    <name type="scientific">Gonium pectorale</name>
    <name type="common">Green alga</name>
    <dbReference type="NCBI Taxonomy" id="33097"/>
    <lineage>
        <taxon>Eukaryota</taxon>
        <taxon>Viridiplantae</taxon>
        <taxon>Chlorophyta</taxon>
        <taxon>core chlorophytes</taxon>
        <taxon>Chlorophyceae</taxon>
        <taxon>CS clade</taxon>
        <taxon>Chlamydomonadales</taxon>
        <taxon>Volvocaceae</taxon>
        <taxon>Gonium</taxon>
    </lineage>
</organism>
<dbReference type="PROSITE" id="PS01031">
    <property type="entry name" value="SHSP"/>
    <property type="match status" value="1"/>
</dbReference>
<dbReference type="AlphaFoldDB" id="A0A150GPB2"/>
<feature type="domain" description="SHSP" evidence="5">
    <location>
        <begin position="8"/>
        <end position="149"/>
    </location>
</feature>
<dbReference type="Pfam" id="PF00011">
    <property type="entry name" value="HSP20"/>
    <property type="match status" value="2"/>
</dbReference>
<proteinExistence type="inferred from homology"/>
<keyword evidence="1" id="KW-0346">Stress response</keyword>